<dbReference type="AlphaFoldDB" id="A0A1A3PDL0"/>
<gene>
    <name evidence="2" type="ORF">A5634_14240</name>
</gene>
<comment type="caution">
    <text evidence="2">The sequence shown here is derived from an EMBL/GenBank/DDBJ whole genome shotgun (WGS) entry which is preliminary data.</text>
</comment>
<evidence type="ECO:0000313" key="2">
    <source>
        <dbReference type="EMBL" id="OBK31389.1"/>
    </source>
</evidence>
<proteinExistence type="predicted"/>
<name>A0A1A3PDL0_MYCAS</name>
<dbReference type="EMBL" id="LZLS01000007">
    <property type="protein sequence ID" value="OBK31389.1"/>
    <property type="molecule type" value="Genomic_DNA"/>
</dbReference>
<feature type="domain" description="O-acyltransferase WSD1 C-terminal" evidence="1">
    <location>
        <begin position="265"/>
        <end position="407"/>
    </location>
</feature>
<accession>A0A1A3PDL0</accession>
<dbReference type="Pfam" id="PF06974">
    <property type="entry name" value="WS_DGAT_C"/>
    <property type="match status" value="1"/>
</dbReference>
<evidence type="ECO:0000259" key="1">
    <source>
        <dbReference type="Pfam" id="PF06974"/>
    </source>
</evidence>
<reference evidence="2 3" key="1">
    <citation type="submission" date="2016-06" db="EMBL/GenBank/DDBJ databases">
        <authorList>
            <person name="Kjaerup R.B."/>
            <person name="Dalgaard T.S."/>
            <person name="Juul-Madsen H.R."/>
        </authorList>
    </citation>
    <scope>NUCLEOTIDE SEQUENCE [LARGE SCALE GENOMIC DNA]</scope>
    <source>
        <strain evidence="2 3">1165133.8</strain>
    </source>
</reference>
<dbReference type="InterPro" id="IPR009721">
    <property type="entry name" value="O-acyltransferase_WSD1_C"/>
</dbReference>
<protein>
    <submittedName>
        <fullName evidence="2">DUF1298 domain-containing protein</fullName>
    </submittedName>
</protein>
<sequence>MAAVDAQFYWMSAKSPNDEFLLYAFGAEPADLDEAVRQVRRRASACADLTMRVVDDCVVRYPRWVPAPVRPEQVTHHDLADDGWDACLSAVADLAGDQLDIRQQAWRLHVFTPVAGIPGVAGVGTVAVLQLSHAVADGVRGAALAAWLFGRPATVPHVGTARAGFMPLLGLDAVRTHRRLMRDVDAGLVTSGVGLRQPLTTNARPGRVRAIRTLVRRREQLAPPTVTVAVLAAVGTALSQFLGAAGDTLGAEVPMAKPGAPLGYNHFGNVSVGLHPQLGLAERRHRIAGELADARRRFAHPAALASDRAFAAVPAALLRWGVSQFDPDARPTQVAGNTVVSSVNRGAADLSFGGAPVVLTAGYPALSAVMGLTHGVHGIGDTVAISVHAAESAMPDIEAYLRLLDAAL</sequence>
<organism evidence="2 3">
    <name type="scientific">Mycobacterium asiaticum</name>
    <dbReference type="NCBI Taxonomy" id="1790"/>
    <lineage>
        <taxon>Bacteria</taxon>
        <taxon>Bacillati</taxon>
        <taxon>Actinomycetota</taxon>
        <taxon>Actinomycetes</taxon>
        <taxon>Mycobacteriales</taxon>
        <taxon>Mycobacteriaceae</taxon>
        <taxon>Mycobacterium</taxon>
    </lineage>
</organism>
<dbReference type="Proteomes" id="UP000093928">
    <property type="component" value="Unassembled WGS sequence"/>
</dbReference>
<evidence type="ECO:0000313" key="3">
    <source>
        <dbReference type="Proteomes" id="UP000093928"/>
    </source>
</evidence>